<dbReference type="InterPro" id="IPR036770">
    <property type="entry name" value="Ankyrin_rpt-contain_sf"/>
</dbReference>
<dbReference type="SMART" id="SM00248">
    <property type="entry name" value="ANK"/>
    <property type="match status" value="3"/>
</dbReference>
<sequence length="1344" mass="149196">MQPLNPFLSAFSKTAFLAQCSPPQQHILLVPTADVLLNSRDTETGAPLVASIASEEFLGSHVLRIPLLKGHVAGGKDAAQNLREMRGKPKMYGTINGRSLVIKDGTIYTNKGYKALAHANLLHDAIWYPDTLEPRQFLIYYISRPLVGSWEEAKIIPAIPPAPSPPVGEGASSRLQKALSEARDSAVSPKKKDIKSFHELLNHFPAIAKQMQNGLEKLFREFTIVFERMLPPPPTVTKNTTGSIVNGSAGSTAKGVSFDTNGPTDPAEDLNGGQEGFPNEDDEEVMRTSLETAVTTAIDLFQSVDKQQLSQLAATTDLTGPVVEKLIERYISENVHHLLFTRLAALRRREDLELEAKIRQMDNIDISQLGIAIDGGARVKRDVVNRLGRAVEEFRKMPNASCPQEMMEILLSTTKTATQFNDPPPLLGQAPRSATEKPAMTVNADTLVSLLLYVVIKAQIKHLQARLTYVRYFIFMDDVDSGEMGYALSTFEAVLSYLDRESGGLRRASRRNKALWDSVSKGDMVELKKILEPSEPSEDAEEEEEEFESFHSHRRSSTGWGFTNGSSRRSSTTLTVSERFSLGSGLGHVFPFQNGASGEASLPTPKRVKRVSMDTRSMSSGSEISFRSMPMSIGTFTSGIEGDTSIERLIQTQNAAGESVLMMSIQHGQVEVLQYLLSLRQYYTSPVLLEDQNNEGTTLFSAAVQLGNVTIINTILDYLLDSTGDDETISLYFARQDTWGRSAAHYLFHAPFLISRIGRLLPWRQKDKNGQTPLFALCRSYDHPNYYTMVEEGLEAATRSQGDGQPLHLDEHIDIKGNSLLHIVNEPNLALKILHRCDVDVNATNEKKFTALMLASKYGRFDMVRTLFGDPRVDVSARELRGLTAVELAKDDDLRNKIDDLVLFSLSPGTDSRTTGVVRSFFVEDGTIRFVLKSGAPVDKHSYAVTTCRRSLTDFEHLAKLLQMENPASWLPSLADLRSPTQIPSRPSRAVLKDLQIRMDWFLRVLLAHPTFATHEMLWEFFLVPDLQLDMMAERSRLKADALLEKVHDEFEPVEDLREVEQFVDHARDIVRSVHFSTRSVARRANNVGNVMNDLFDSSVMLARAVATLPFLPPSHISAFETYVRSLAPSQSSPNSQFFAAFLALYSNIEAILKALARPPQTISKIIAIRREVERNYNTLSKSSRWPLGLLDETRLRNNEEREEKARKMERDAELLGKELRYTQTTVAQELAGWREMHEKMARKAIRDLARGMVIAERGRLEGVMRALRRVREFQGEADSVSVRGRMGMGLAESDMLDGSDDRDGSEEMGESSRSGGGGGVGSASASPSAGGDGTPAVTAGVAR</sequence>
<feature type="region of interest" description="Disordered" evidence="3">
    <location>
        <begin position="1285"/>
        <end position="1344"/>
    </location>
</feature>
<dbReference type="FunFam" id="1.25.40.20:FF:000443">
    <property type="entry name" value="Putative vps9 domain protein"/>
    <property type="match status" value="1"/>
</dbReference>
<keyword evidence="6" id="KW-1185">Reference proteome</keyword>
<feature type="compositionally biased region" description="Polar residues" evidence="3">
    <location>
        <begin position="236"/>
        <end position="251"/>
    </location>
</feature>
<feature type="region of interest" description="Disordered" evidence="3">
    <location>
        <begin position="531"/>
        <end position="569"/>
    </location>
</feature>
<evidence type="ECO:0000256" key="1">
    <source>
        <dbReference type="ARBA" id="ARBA00007428"/>
    </source>
</evidence>
<evidence type="ECO:0000313" key="6">
    <source>
        <dbReference type="Proteomes" id="UP001302126"/>
    </source>
</evidence>
<feature type="compositionally biased region" description="Acidic residues" evidence="3">
    <location>
        <begin position="535"/>
        <end position="547"/>
    </location>
</feature>
<dbReference type="Pfam" id="PF13857">
    <property type="entry name" value="Ank_5"/>
    <property type="match status" value="1"/>
</dbReference>
<dbReference type="GO" id="GO:0035091">
    <property type="term" value="F:phosphatidylinositol binding"/>
    <property type="evidence" value="ECO:0007669"/>
    <property type="project" value="InterPro"/>
</dbReference>
<reference evidence="5" key="1">
    <citation type="journal article" date="2023" name="Mol. Phylogenet. Evol.">
        <title>Genome-scale phylogeny and comparative genomics of the fungal order Sordariales.</title>
        <authorList>
            <person name="Hensen N."/>
            <person name="Bonometti L."/>
            <person name="Westerberg I."/>
            <person name="Brannstrom I.O."/>
            <person name="Guillou S."/>
            <person name="Cros-Aarteil S."/>
            <person name="Calhoun S."/>
            <person name="Haridas S."/>
            <person name="Kuo A."/>
            <person name="Mondo S."/>
            <person name="Pangilinan J."/>
            <person name="Riley R."/>
            <person name="LaButti K."/>
            <person name="Andreopoulos B."/>
            <person name="Lipzen A."/>
            <person name="Chen C."/>
            <person name="Yan M."/>
            <person name="Daum C."/>
            <person name="Ng V."/>
            <person name="Clum A."/>
            <person name="Steindorff A."/>
            <person name="Ohm R.A."/>
            <person name="Martin F."/>
            <person name="Silar P."/>
            <person name="Natvig D.O."/>
            <person name="Lalanne C."/>
            <person name="Gautier V."/>
            <person name="Ament-Velasquez S.L."/>
            <person name="Kruys A."/>
            <person name="Hutchinson M.I."/>
            <person name="Powell A.J."/>
            <person name="Barry K."/>
            <person name="Miller A.N."/>
            <person name="Grigoriev I.V."/>
            <person name="Debuchy R."/>
            <person name="Gladieux P."/>
            <person name="Hiltunen Thoren M."/>
            <person name="Johannesson H."/>
        </authorList>
    </citation>
    <scope>NUCLEOTIDE SEQUENCE</scope>
    <source>
        <strain evidence="5">PSN309</strain>
    </source>
</reference>
<name>A0AAN7AL80_9PEZI</name>
<dbReference type="Gene3D" id="1.25.40.20">
    <property type="entry name" value="Ankyrin repeat-containing domain"/>
    <property type="match status" value="2"/>
</dbReference>
<feature type="region of interest" description="Disordered" evidence="3">
    <location>
        <begin position="161"/>
        <end position="185"/>
    </location>
</feature>
<reference evidence="5" key="2">
    <citation type="submission" date="2023-05" db="EMBL/GenBank/DDBJ databases">
        <authorList>
            <consortium name="Lawrence Berkeley National Laboratory"/>
            <person name="Steindorff A."/>
            <person name="Hensen N."/>
            <person name="Bonometti L."/>
            <person name="Westerberg I."/>
            <person name="Brannstrom I.O."/>
            <person name="Guillou S."/>
            <person name="Cros-Aarteil S."/>
            <person name="Calhoun S."/>
            <person name="Haridas S."/>
            <person name="Kuo A."/>
            <person name="Mondo S."/>
            <person name="Pangilinan J."/>
            <person name="Riley R."/>
            <person name="Labutti K."/>
            <person name="Andreopoulos B."/>
            <person name="Lipzen A."/>
            <person name="Chen C."/>
            <person name="Yanf M."/>
            <person name="Daum C."/>
            <person name="Ng V."/>
            <person name="Clum A."/>
            <person name="Ohm R."/>
            <person name="Martin F."/>
            <person name="Silar P."/>
            <person name="Natvig D."/>
            <person name="Lalanne C."/>
            <person name="Gautier V."/>
            <person name="Ament-Velasquez S.L."/>
            <person name="Kruys A."/>
            <person name="Hutchinson M.I."/>
            <person name="Powell A.J."/>
            <person name="Barry K."/>
            <person name="Miller A.N."/>
            <person name="Grigoriev I.V."/>
            <person name="Debuchy R."/>
            <person name="Gladieux P."/>
            <person name="Thoren M.H."/>
            <person name="Johannesson H."/>
        </authorList>
    </citation>
    <scope>NUCLEOTIDE SEQUENCE</scope>
    <source>
        <strain evidence="5">PSN309</strain>
    </source>
</reference>
<dbReference type="GO" id="GO:0005886">
    <property type="term" value="C:plasma membrane"/>
    <property type="evidence" value="ECO:0007669"/>
    <property type="project" value="TreeGrafter"/>
</dbReference>
<dbReference type="PANTHER" id="PTHR24170:SF1">
    <property type="entry name" value="DOMAIN PROTEIN, PUTATIVE (AFU_ORTHOLOGUE AFUA_1G09870)-RELATED"/>
    <property type="match status" value="1"/>
</dbReference>
<dbReference type="GO" id="GO:0097422">
    <property type="term" value="C:tubular endosome"/>
    <property type="evidence" value="ECO:0007669"/>
    <property type="project" value="TreeGrafter"/>
</dbReference>
<feature type="compositionally biased region" description="Acidic residues" evidence="3">
    <location>
        <begin position="1295"/>
        <end position="1310"/>
    </location>
</feature>
<feature type="region of interest" description="Disordered" evidence="3">
    <location>
        <begin position="235"/>
        <end position="280"/>
    </location>
</feature>
<organism evidence="5 6">
    <name type="scientific">Podospora australis</name>
    <dbReference type="NCBI Taxonomy" id="1536484"/>
    <lineage>
        <taxon>Eukaryota</taxon>
        <taxon>Fungi</taxon>
        <taxon>Dikarya</taxon>
        <taxon>Ascomycota</taxon>
        <taxon>Pezizomycotina</taxon>
        <taxon>Sordariomycetes</taxon>
        <taxon>Sordariomycetidae</taxon>
        <taxon>Sordariales</taxon>
        <taxon>Podosporaceae</taxon>
        <taxon>Podospora</taxon>
    </lineage>
</organism>
<dbReference type="GO" id="GO:0045022">
    <property type="term" value="P:early endosome to late endosome transport"/>
    <property type="evidence" value="ECO:0007669"/>
    <property type="project" value="TreeGrafter"/>
</dbReference>
<dbReference type="GO" id="GO:0030133">
    <property type="term" value="C:transport vesicle"/>
    <property type="evidence" value="ECO:0007669"/>
    <property type="project" value="TreeGrafter"/>
</dbReference>
<dbReference type="PANTHER" id="PTHR24170">
    <property type="entry name" value="ANKYRIN REPEAT DOMAIN-CONTAINING PROTEIN 27"/>
    <property type="match status" value="1"/>
</dbReference>
<proteinExistence type="inferred from homology"/>
<dbReference type="SUPFAM" id="SSF48403">
    <property type="entry name" value="Ankyrin repeat"/>
    <property type="match status" value="1"/>
</dbReference>
<dbReference type="InterPro" id="IPR003123">
    <property type="entry name" value="VPS9"/>
</dbReference>
<feature type="domain" description="VPS9" evidence="4">
    <location>
        <begin position="348"/>
        <end position="507"/>
    </location>
</feature>
<dbReference type="Gene3D" id="3.30.1520.10">
    <property type="entry name" value="Phox-like domain"/>
    <property type="match status" value="1"/>
</dbReference>
<dbReference type="PROSITE" id="PS51205">
    <property type="entry name" value="VPS9"/>
    <property type="match status" value="1"/>
</dbReference>
<keyword evidence="2" id="KW-0175">Coiled coil</keyword>
<dbReference type="Proteomes" id="UP001302126">
    <property type="component" value="Unassembled WGS sequence"/>
</dbReference>
<evidence type="ECO:0000259" key="4">
    <source>
        <dbReference type="PROSITE" id="PS51205"/>
    </source>
</evidence>
<protein>
    <recommendedName>
        <fullName evidence="4">VPS9 domain-containing protein</fullName>
    </recommendedName>
</protein>
<comment type="similarity">
    <text evidence="1">Belongs to the UPF0507 family.</text>
</comment>
<dbReference type="Pfam" id="PF02204">
    <property type="entry name" value="VPS9"/>
    <property type="match status" value="1"/>
</dbReference>
<dbReference type="SUPFAM" id="SSF64268">
    <property type="entry name" value="PX domain"/>
    <property type="match status" value="1"/>
</dbReference>
<accession>A0AAN7AL80</accession>
<evidence type="ECO:0000313" key="5">
    <source>
        <dbReference type="EMBL" id="KAK4192831.1"/>
    </source>
</evidence>
<evidence type="ECO:0000256" key="2">
    <source>
        <dbReference type="SAM" id="Coils"/>
    </source>
</evidence>
<dbReference type="SUPFAM" id="SSF109993">
    <property type="entry name" value="VPS9 domain"/>
    <property type="match status" value="1"/>
</dbReference>
<dbReference type="GO" id="GO:0005769">
    <property type="term" value="C:early endosome"/>
    <property type="evidence" value="ECO:0007669"/>
    <property type="project" value="TreeGrafter"/>
</dbReference>
<feature type="coiled-coil region" evidence="2">
    <location>
        <begin position="1191"/>
        <end position="1219"/>
    </location>
</feature>
<dbReference type="InterPro" id="IPR037191">
    <property type="entry name" value="VPS9_dom_sf"/>
</dbReference>
<dbReference type="Gene3D" id="1.20.1050.80">
    <property type="entry name" value="VPS9 domain"/>
    <property type="match status" value="1"/>
</dbReference>
<dbReference type="GO" id="GO:0000149">
    <property type="term" value="F:SNARE binding"/>
    <property type="evidence" value="ECO:0007669"/>
    <property type="project" value="TreeGrafter"/>
</dbReference>
<evidence type="ECO:0000256" key="3">
    <source>
        <dbReference type="SAM" id="MobiDB-lite"/>
    </source>
</evidence>
<gene>
    <name evidence="5" type="ORF">QBC35DRAFT_203831</name>
</gene>
<dbReference type="CDD" id="cd06093">
    <property type="entry name" value="PX_domain"/>
    <property type="match status" value="1"/>
</dbReference>
<comment type="caution">
    <text evidence="5">The sequence shown here is derived from an EMBL/GenBank/DDBJ whole genome shotgun (WGS) entry which is preliminary data.</text>
</comment>
<dbReference type="InterPro" id="IPR002110">
    <property type="entry name" value="Ankyrin_rpt"/>
</dbReference>
<dbReference type="InterPro" id="IPR051248">
    <property type="entry name" value="UPF0507/Ank_repeat_27"/>
</dbReference>
<dbReference type="GO" id="GO:0005085">
    <property type="term" value="F:guanyl-nucleotide exchange factor activity"/>
    <property type="evidence" value="ECO:0007669"/>
    <property type="project" value="TreeGrafter"/>
</dbReference>
<dbReference type="InterPro" id="IPR036871">
    <property type="entry name" value="PX_dom_sf"/>
</dbReference>
<dbReference type="GO" id="GO:0005770">
    <property type="term" value="C:late endosome"/>
    <property type="evidence" value="ECO:0007669"/>
    <property type="project" value="TreeGrafter"/>
</dbReference>
<dbReference type="EMBL" id="MU864353">
    <property type="protein sequence ID" value="KAK4192831.1"/>
    <property type="molecule type" value="Genomic_DNA"/>
</dbReference>